<sequence length="379" mass="42741">MPEVKIKLPKGVSLDRDFRTREPRYYFRAPGKSKVRLRETPGTKEFEEEVACARLGVAYVKPGTVEEPPLLVRKAKEGTFEWLATEYKRRIGDKINPGLYGRRARMFEEICDSKLGKTRRGDLPYAEMLRRHVVEIRDELRDTPGARNHVIKTISALYSWAIEVGLAETNPASKIKPLDVDKATHTWTVDEIRQYESVHGPGTRARLMLHLAMYTGLRLADLSKIGRQHVRNGWLSIRPGKTRKSSGVNVDLPVLPALQATIDECKTGKMTFLITEFGKPFTVNGLGNKMRDWCDEAQLFHCSTHGLRKAGATIAAENGATDEELMAIYGWVTKAQTTTYTKNANRKRIAKKAVEKLMPEQNDKEVAYTADKAPKSKSA</sequence>
<dbReference type="InterPro" id="IPR011010">
    <property type="entry name" value="DNA_brk_join_enz"/>
</dbReference>
<keyword evidence="3" id="KW-0238">DNA-binding</keyword>
<evidence type="ECO:0000256" key="1">
    <source>
        <dbReference type="ARBA" id="ARBA00008857"/>
    </source>
</evidence>
<dbReference type="PROSITE" id="PS51898">
    <property type="entry name" value="TYR_RECOMBINASE"/>
    <property type="match status" value="1"/>
</dbReference>
<dbReference type="SUPFAM" id="SSF56349">
    <property type="entry name" value="DNA breaking-rejoining enzymes"/>
    <property type="match status" value="1"/>
</dbReference>
<dbReference type="Gene3D" id="1.10.150.130">
    <property type="match status" value="1"/>
</dbReference>
<evidence type="ECO:0000256" key="3">
    <source>
        <dbReference type="ARBA" id="ARBA00023125"/>
    </source>
</evidence>
<dbReference type="PANTHER" id="PTHR30349:SF41">
    <property type="entry name" value="INTEGRASE_RECOMBINASE PROTEIN MJ0367-RELATED"/>
    <property type="match status" value="1"/>
</dbReference>
<comment type="similarity">
    <text evidence="1">Belongs to the 'phage' integrase family.</text>
</comment>
<organism evidence="6 7">
    <name type="scientific">Agrobacterium larrymoorei</name>
    <dbReference type="NCBI Taxonomy" id="160699"/>
    <lineage>
        <taxon>Bacteria</taxon>
        <taxon>Pseudomonadati</taxon>
        <taxon>Pseudomonadota</taxon>
        <taxon>Alphaproteobacteria</taxon>
        <taxon>Hyphomicrobiales</taxon>
        <taxon>Rhizobiaceae</taxon>
        <taxon>Rhizobium/Agrobacterium group</taxon>
        <taxon>Agrobacterium</taxon>
    </lineage>
</organism>
<dbReference type="Proteomes" id="UP001224781">
    <property type="component" value="Unassembled WGS sequence"/>
</dbReference>
<dbReference type="PANTHER" id="PTHR30349">
    <property type="entry name" value="PHAGE INTEGRASE-RELATED"/>
    <property type="match status" value="1"/>
</dbReference>
<keyword evidence="4" id="KW-0233">DNA recombination</keyword>
<feature type="domain" description="Tyr recombinase" evidence="5">
    <location>
        <begin position="173"/>
        <end position="354"/>
    </location>
</feature>
<dbReference type="EMBL" id="JAUTBL010000001">
    <property type="protein sequence ID" value="MDQ1183551.1"/>
    <property type="molecule type" value="Genomic_DNA"/>
</dbReference>
<comment type="caution">
    <text evidence="6">The sequence shown here is derived from an EMBL/GenBank/DDBJ whole genome shotgun (WGS) entry which is preliminary data.</text>
</comment>
<keyword evidence="7" id="KW-1185">Reference proteome</keyword>
<dbReference type="InterPro" id="IPR010998">
    <property type="entry name" value="Integrase_recombinase_N"/>
</dbReference>
<dbReference type="RefSeq" id="WP_306928529.1">
    <property type="nucleotide sequence ID" value="NZ_JAUTBL010000001.1"/>
</dbReference>
<protein>
    <submittedName>
        <fullName evidence="6">Integrase</fullName>
    </submittedName>
</protein>
<dbReference type="InterPro" id="IPR013762">
    <property type="entry name" value="Integrase-like_cat_sf"/>
</dbReference>
<evidence type="ECO:0000313" key="7">
    <source>
        <dbReference type="Proteomes" id="UP001224781"/>
    </source>
</evidence>
<gene>
    <name evidence="6" type="ORF">QE408_000673</name>
</gene>
<accession>A0ABU0UF25</accession>
<evidence type="ECO:0000313" key="6">
    <source>
        <dbReference type="EMBL" id="MDQ1183551.1"/>
    </source>
</evidence>
<evidence type="ECO:0000256" key="2">
    <source>
        <dbReference type="ARBA" id="ARBA00022908"/>
    </source>
</evidence>
<proteinExistence type="inferred from homology"/>
<dbReference type="Pfam" id="PF00589">
    <property type="entry name" value="Phage_integrase"/>
    <property type="match status" value="1"/>
</dbReference>
<evidence type="ECO:0000256" key="4">
    <source>
        <dbReference type="ARBA" id="ARBA00023172"/>
    </source>
</evidence>
<dbReference type="Gene3D" id="1.10.443.10">
    <property type="entry name" value="Intergrase catalytic core"/>
    <property type="match status" value="1"/>
</dbReference>
<evidence type="ECO:0000259" key="5">
    <source>
        <dbReference type="PROSITE" id="PS51898"/>
    </source>
</evidence>
<reference evidence="6 7" key="1">
    <citation type="submission" date="2023-07" db="EMBL/GenBank/DDBJ databases">
        <title>Functional and genomic diversity of the sorghum phyllosphere microbiome.</title>
        <authorList>
            <person name="Shade A."/>
        </authorList>
    </citation>
    <scope>NUCLEOTIDE SEQUENCE [LARGE SCALE GENOMIC DNA]</scope>
    <source>
        <strain evidence="6 7">SORGH_AS_1126</strain>
    </source>
</reference>
<dbReference type="InterPro" id="IPR050090">
    <property type="entry name" value="Tyrosine_recombinase_XerCD"/>
</dbReference>
<name>A0ABU0UF25_9HYPH</name>
<dbReference type="InterPro" id="IPR002104">
    <property type="entry name" value="Integrase_catalytic"/>
</dbReference>
<keyword evidence="2" id="KW-0229">DNA integration</keyword>